<accession>A0ABP8HZU9</accession>
<gene>
    <name evidence="2" type="ORF">GCM10023185_04170</name>
</gene>
<proteinExistence type="predicted"/>
<evidence type="ECO:0000313" key="3">
    <source>
        <dbReference type="Proteomes" id="UP001501153"/>
    </source>
</evidence>
<protein>
    <recommendedName>
        <fullName evidence="4">NigD-like C-terminal beta sandwich domain-containing protein</fullName>
    </recommendedName>
</protein>
<organism evidence="2 3">
    <name type="scientific">Hymenobacter saemangeumensis</name>
    <dbReference type="NCBI Taxonomy" id="1084522"/>
    <lineage>
        <taxon>Bacteria</taxon>
        <taxon>Pseudomonadati</taxon>
        <taxon>Bacteroidota</taxon>
        <taxon>Cytophagia</taxon>
        <taxon>Cytophagales</taxon>
        <taxon>Hymenobacteraceae</taxon>
        <taxon>Hymenobacter</taxon>
    </lineage>
</organism>
<feature type="chain" id="PRO_5046578218" description="NigD-like C-terminal beta sandwich domain-containing protein" evidence="1">
    <location>
        <begin position="19"/>
        <end position="218"/>
    </location>
</feature>
<evidence type="ECO:0008006" key="4">
    <source>
        <dbReference type="Google" id="ProtNLM"/>
    </source>
</evidence>
<evidence type="ECO:0000256" key="1">
    <source>
        <dbReference type="SAM" id="SignalP"/>
    </source>
</evidence>
<dbReference type="Proteomes" id="UP001501153">
    <property type="component" value="Unassembled WGS sequence"/>
</dbReference>
<comment type="caution">
    <text evidence="2">The sequence shown here is derived from an EMBL/GenBank/DDBJ whole genome shotgun (WGS) entry which is preliminary data.</text>
</comment>
<evidence type="ECO:0000313" key="2">
    <source>
        <dbReference type="EMBL" id="GAA4348315.1"/>
    </source>
</evidence>
<feature type="signal peptide" evidence="1">
    <location>
        <begin position="1"/>
        <end position="18"/>
    </location>
</feature>
<keyword evidence="1" id="KW-0732">Signal</keyword>
<keyword evidence="3" id="KW-1185">Reference proteome</keyword>
<name>A0ABP8HZU9_9BACT</name>
<dbReference type="EMBL" id="BAABGZ010000008">
    <property type="protein sequence ID" value="GAA4348315.1"/>
    <property type="molecule type" value="Genomic_DNA"/>
</dbReference>
<sequence>MPSSFLQARILIPVFSLAVLVASGCKEVCDDDGLPQYRLTAGQQAWVNPYVKGAVWRFRNAAGYERSYLIKEVEDKMDAKGTSKGTLCPTFYVQAINIQLERTDSVQAKRHFLSLAPGATNSEVKVLASLVWADMEFELPIGNVEDGVPPRSTGNGNTSQLHSQLVVGGRSYQNVLESSMIPFYTDSKPSSTVIRTFVTKNEGLVRFDTRAGTVWSRI</sequence>
<reference evidence="3" key="1">
    <citation type="journal article" date="2019" name="Int. J. Syst. Evol. Microbiol.">
        <title>The Global Catalogue of Microorganisms (GCM) 10K type strain sequencing project: providing services to taxonomists for standard genome sequencing and annotation.</title>
        <authorList>
            <consortium name="The Broad Institute Genomics Platform"/>
            <consortium name="The Broad Institute Genome Sequencing Center for Infectious Disease"/>
            <person name="Wu L."/>
            <person name="Ma J."/>
        </authorList>
    </citation>
    <scope>NUCLEOTIDE SEQUENCE [LARGE SCALE GENOMIC DNA]</scope>
    <source>
        <strain evidence="3">JCM 17923</strain>
    </source>
</reference>